<keyword evidence="10" id="KW-0141">cGMP biosynthesis</keyword>
<dbReference type="PANTHER" id="PTHR11920">
    <property type="entry name" value="GUANYLYL CYCLASE"/>
    <property type="match status" value="1"/>
</dbReference>
<sequence>MLRVVIWLPEHLYDKEGFDVYAESNEQILKMLGDFGRAPSARLIEPDENPSERFVHFSRTKIRGMWSTSSWLIQEEHVTFLNYGSYPVKDFFIPTHGPDIMVQCADILLNGTNAVAVTFFLNFPFTRVKRNPLAHLVIKIIKDMNHENLCKFHGLLWSRHLFDDNRMAYIADRPFKDTLRSVVDDENYALNWDLRFSLIWDLAQGLRYIHRSMLRFHGSITSLAVGIDPRFTLKICLVGVTPLCGLLLTQKDIDQYKPDITMKFYSLWLPPEVLLDAKEVADPRADSYSFGVLLYEITTRNSPFNIDFSDLTQLDSISVQMLEGTFEPIELIQGDLPEPVDQLIIDCLKRDRTQRPLVSAIIERLAVIYPQRAGMSFSDSLIDRMLRYHRELEEIVIEKTESLQAEARQVEAILHNLLPPSIVSILNRGEQVPLEHFDQVTVLFSDVPMVAELSGVITPIQLFGLLDDLCLVVDAILSTFNVFKVEAIKDQYMVVGGAPVRMGKRHVKEVAYLALKMMDGVKRLLVKDNCLTARIGMHSGPCVAGVVGTKLPHYTV</sequence>
<feature type="domain" description="Protein kinase" evidence="11">
    <location>
        <begin position="75"/>
        <end position="368"/>
    </location>
</feature>
<evidence type="ECO:0000256" key="7">
    <source>
        <dbReference type="ARBA" id="ARBA00023136"/>
    </source>
</evidence>
<dbReference type="GO" id="GO:0005886">
    <property type="term" value="C:plasma membrane"/>
    <property type="evidence" value="ECO:0007669"/>
    <property type="project" value="TreeGrafter"/>
</dbReference>
<keyword evidence="6" id="KW-1133">Transmembrane helix</keyword>
<dbReference type="OrthoDB" id="302535at2759"/>
<proteinExistence type="predicted"/>
<dbReference type="GO" id="GO:0005524">
    <property type="term" value="F:ATP binding"/>
    <property type="evidence" value="ECO:0007669"/>
    <property type="project" value="InterPro"/>
</dbReference>
<protein>
    <recommendedName>
        <fullName evidence="3">guanylate cyclase</fullName>
        <ecNumber evidence="3">4.6.1.2</ecNumber>
    </recommendedName>
</protein>
<evidence type="ECO:0000256" key="5">
    <source>
        <dbReference type="ARBA" id="ARBA00022741"/>
    </source>
</evidence>
<keyword evidence="8" id="KW-0325">Glycoprotein</keyword>
<evidence type="ECO:0000313" key="13">
    <source>
        <dbReference type="EMBL" id="GAV04817.1"/>
    </source>
</evidence>
<comment type="catalytic activity">
    <reaction evidence="1">
        <text>GTP = 3',5'-cyclic GMP + diphosphate</text>
        <dbReference type="Rhea" id="RHEA:13665"/>
        <dbReference type="ChEBI" id="CHEBI:33019"/>
        <dbReference type="ChEBI" id="CHEBI:37565"/>
        <dbReference type="ChEBI" id="CHEBI:57746"/>
        <dbReference type="EC" id="4.6.1.2"/>
    </reaction>
</comment>
<dbReference type="STRING" id="947166.A0A1D1VTE7"/>
<keyword evidence="7" id="KW-0472">Membrane</keyword>
<dbReference type="Pfam" id="PF00211">
    <property type="entry name" value="Guanylate_cyc"/>
    <property type="match status" value="1"/>
</dbReference>
<dbReference type="SUPFAM" id="SSF55073">
    <property type="entry name" value="Nucleotide cyclase"/>
    <property type="match status" value="1"/>
</dbReference>
<dbReference type="CDD" id="cd07302">
    <property type="entry name" value="CHD"/>
    <property type="match status" value="1"/>
</dbReference>
<dbReference type="GO" id="GO:0004016">
    <property type="term" value="F:adenylate cyclase activity"/>
    <property type="evidence" value="ECO:0007669"/>
    <property type="project" value="TreeGrafter"/>
</dbReference>
<evidence type="ECO:0000313" key="14">
    <source>
        <dbReference type="Proteomes" id="UP000186922"/>
    </source>
</evidence>
<feature type="domain" description="Guanylate cyclase" evidence="12">
    <location>
        <begin position="441"/>
        <end position="556"/>
    </location>
</feature>
<dbReference type="Pfam" id="PF07714">
    <property type="entry name" value="PK_Tyr_Ser-Thr"/>
    <property type="match status" value="1"/>
</dbReference>
<dbReference type="AlphaFoldDB" id="A0A1D1VTE7"/>
<dbReference type="GO" id="GO:0004383">
    <property type="term" value="F:guanylate cyclase activity"/>
    <property type="evidence" value="ECO:0007669"/>
    <property type="project" value="UniProtKB-EC"/>
</dbReference>
<evidence type="ECO:0000256" key="9">
    <source>
        <dbReference type="ARBA" id="ARBA00023239"/>
    </source>
</evidence>
<evidence type="ECO:0000256" key="2">
    <source>
        <dbReference type="ARBA" id="ARBA00004167"/>
    </source>
</evidence>
<dbReference type="Gene3D" id="1.10.510.10">
    <property type="entry name" value="Transferase(Phosphotransferase) domain 1"/>
    <property type="match status" value="1"/>
</dbReference>
<dbReference type="InterPro" id="IPR011009">
    <property type="entry name" value="Kinase-like_dom_sf"/>
</dbReference>
<evidence type="ECO:0000256" key="6">
    <source>
        <dbReference type="ARBA" id="ARBA00022989"/>
    </source>
</evidence>
<dbReference type="GO" id="GO:0007168">
    <property type="term" value="P:receptor guanylyl cyclase signaling pathway"/>
    <property type="evidence" value="ECO:0007669"/>
    <property type="project" value="TreeGrafter"/>
</dbReference>
<dbReference type="GO" id="GO:0004672">
    <property type="term" value="F:protein kinase activity"/>
    <property type="evidence" value="ECO:0007669"/>
    <property type="project" value="InterPro"/>
</dbReference>
<evidence type="ECO:0000256" key="10">
    <source>
        <dbReference type="ARBA" id="ARBA00023293"/>
    </source>
</evidence>
<dbReference type="PROSITE" id="PS50011">
    <property type="entry name" value="PROTEIN_KINASE_DOM"/>
    <property type="match status" value="1"/>
</dbReference>
<evidence type="ECO:0000259" key="12">
    <source>
        <dbReference type="PROSITE" id="PS50125"/>
    </source>
</evidence>
<comment type="subcellular location">
    <subcellularLocation>
        <location evidence="2">Membrane</location>
        <topology evidence="2">Single-pass membrane protein</topology>
    </subcellularLocation>
</comment>
<dbReference type="EMBL" id="BDGG01000011">
    <property type="protein sequence ID" value="GAV04817.1"/>
    <property type="molecule type" value="Genomic_DNA"/>
</dbReference>
<dbReference type="EC" id="4.6.1.2" evidence="3"/>
<keyword evidence="5" id="KW-0547">Nucleotide-binding</keyword>
<dbReference type="Gene3D" id="3.30.70.1230">
    <property type="entry name" value="Nucleotide cyclase"/>
    <property type="match status" value="1"/>
</dbReference>
<keyword evidence="14" id="KW-1185">Reference proteome</keyword>
<keyword evidence="9" id="KW-0456">Lyase</keyword>
<dbReference type="SUPFAM" id="SSF56112">
    <property type="entry name" value="Protein kinase-like (PK-like)"/>
    <property type="match status" value="1"/>
</dbReference>
<dbReference type="InterPro" id="IPR001054">
    <property type="entry name" value="A/G_cyclase"/>
</dbReference>
<evidence type="ECO:0000256" key="1">
    <source>
        <dbReference type="ARBA" id="ARBA00001436"/>
    </source>
</evidence>
<dbReference type="InterPro" id="IPR029787">
    <property type="entry name" value="Nucleotide_cyclase"/>
</dbReference>
<dbReference type="SMART" id="SM00044">
    <property type="entry name" value="CYCc"/>
    <property type="match status" value="1"/>
</dbReference>
<gene>
    <name evidence="13" type="primary">RvY_15038-1</name>
    <name evidence="13" type="synonym">RvY_15038.1</name>
    <name evidence="13" type="ORF">RvY_15038</name>
</gene>
<evidence type="ECO:0000256" key="8">
    <source>
        <dbReference type="ARBA" id="ARBA00023180"/>
    </source>
</evidence>
<evidence type="ECO:0000256" key="4">
    <source>
        <dbReference type="ARBA" id="ARBA00022692"/>
    </source>
</evidence>
<dbReference type="GO" id="GO:0035556">
    <property type="term" value="P:intracellular signal transduction"/>
    <property type="evidence" value="ECO:0007669"/>
    <property type="project" value="InterPro"/>
</dbReference>
<dbReference type="GO" id="GO:0001653">
    <property type="term" value="F:peptide receptor activity"/>
    <property type="evidence" value="ECO:0007669"/>
    <property type="project" value="TreeGrafter"/>
</dbReference>
<dbReference type="InterPro" id="IPR050401">
    <property type="entry name" value="Cyclic_nucleotide_synthase"/>
</dbReference>
<comment type="caution">
    <text evidence="13">The sequence shown here is derived from an EMBL/GenBank/DDBJ whole genome shotgun (WGS) entry which is preliminary data.</text>
</comment>
<dbReference type="PANTHER" id="PTHR11920:SF335">
    <property type="entry name" value="GUANYLATE CYCLASE"/>
    <property type="match status" value="1"/>
</dbReference>
<keyword evidence="4" id="KW-0812">Transmembrane</keyword>
<accession>A0A1D1VTE7</accession>
<dbReference type="PROSITE" id="PS50125">
    <property type="entry name" value="GUANYLATE_CYCLASE_2"/>
    <property type="match status" value="1"/>
</dbReference>
<evidence type="ECO:0000259" key="11">
    <source>
        <dbReference type="PROSITE" id="PS50011"/>
    </source>
</evidence>
<dbReference type="InterPro" id="IPR000719">
    <property type="entry name" value="Prot_kinase_dom"/>
</dbReference>
<dbReference type="Proteomes" id="UP000186922">
    <property type="component" value="Unassembled WGS sequence"/>
</dbReference>
<organism evidence="13 14">
    <name type="scientific">Ramazzottius varieornatus</name>
    <name type="common">Water bear</name>
    <name type="synonym">Tardigrade</name>
    <dbReference type="NCBI Taxonomy" id="947166"/>
    <lineage>
        <taxon>Eukaryota</taxon>
        <taxon>Metazoa</taxon>
        <taxon>Ecdysozoa</taxon>
        <taxon>Tardigrada</taxon>
        <taxon>Eutardigrada</taxon>
        <taxon>Parachela</taxon>
        <taxon>Hypsibioidea</taxon>
        <taxon>Ramazzottiidae</taxon>
        <taxon>Ramazzottius</taxon>
    </lineage>
</organism>
<reference evidence="13 14" key="1">
    <citation type="journal article" date="2016" name="Nat. Commun.">
        <title>Extremotolerant tardigrade genome and improved radiotolerance of human cultured cells by tardigrade-unique protein.</title>
        <authorList>
            <person name="Hashimoto T."/>
            <person name="Horikawa D.D."/>
            <person name="Saito Y."/>
            <person name="Kuwahara H."/>
            <person name="Kozuka-Hata H."/>
            <person name="Shin-I T."/>
            <person name="Minakuchi Y."/>
            <person name="Ohishi K."/>
            <person name="Motoyama A."/>
            <person name="Aizu T."/>
            <person name="Enomoto A."/>
            <person name="Kondo K."/>
            <person name="Tanaka S."/>
            <person name="Hara Y."/>
            <person name="Koshikawa S."/>
            <person name="Sagara H."/>
            <person name="Miura T."/>
            <person name="Yokobori S."/>
            <person name="Miyagawa K."/>
            <person name="Suzuki Y."/>
            <person name="Kubo T."/>
            <person name="Oyama M."/>
            <person name="Kohara Y."/>
            <person name="Fujiyama A."/>
            <person name="Arakawa K."/>
            <person name="Katayama T."/>
            <person name="Toyoda A."/>
            <person name="Kunieda T."/>
        </authorList>
    </citation>
    <scope>NUCLEOTIDE SEQUENCE [LARGE SCALE GENOMIC DNA]</scope>
    <source>
        <strain evidence="13 14">YOKOZUNA-1</strain>
    </source>
</reference>
<name>A0A1D1VTE7_RAMVA</name>
<evidence type="ECO:0000256" key="3">
    <source>
        <dbReference type="ARBA" id="ARBA00012202"/>
    </source>
</evidence>
<dbReference type="InterPro" id="IPR001245">
    <property type="entry name" value="Ser-Thr/Tyr_kinase_cat_dom"/>
</dbReference>